<keyword evidence="3" id="KW-0068">Autocatalytic cleavage</keyword>
<evidence type="ECO:0000256" key="1">
    <source>
        <dbReference type="ARBA" id="ARBA00001928"/>
    </source>
</evidence>
<gene>
    <name evidence="9" type="ORF">UFOVP116_204</name>
</gene>
<dbReference type="HAMAP" id="MF_00464">
    <property type="entry name" value="AdoMetDC_1"/>
    <property type="match status" value="1"/>
</dbReference>
<dbReference type="InterPro" id="IPR017716">
    <property type="entry name" value="S-AdoMet_deCOase_pro-enz"/>
</dbReference>
<evidence type="ECO:0000256" key="6">
    <source>
        <dbReference type="ARBA" id="ARBA00023239"/>
    </source>
</evidence>
<evidence type="ECO:0000256" key="4">
    <source>
        <dbReference type="ARBA" id="ARBA00023115"/>
    </source>
</evidence>
<reference evidence="9" key="1">
    <citation type="submission" date="2020-04" db="EMBL/GenBank/DDBJ databases">
        <authorList>
            <person name="Chiriac C."/>
            <person name="Salcher M."/>
            <person name="Ghai R."/>
            <person name="Kavagutti S V."/>
        </authorList>
    </citation>
    <scope>NUCLEOTIDE SEQUENCE</scope>
</reference>
<comment type="cofactor">
    <cofactor evidence="1">
        <name>pyruvate</name>
        <dbReference type="ChEBI" id="CHEBI:15361"/>
    </cofactor>
</comment>
<dbReference type="EMBL" id="LR796237">
    <property type="protein sequence ID" value="CAB4129969.1"/>
    <property type="molecule type" value="Genomic_DNA"/>
</dbReference>
<accession>A0A6J5LE98</accession>
<evidence type="ECO:0000256" key="3">
    <source>
        <dbReference type="ARBA" id="ARBA00022813"/>
    </source>
</evidence>
<dbReference type="Gene3D" id="3.60.90.10">
    <property type="entry name" value="S-adenosylmethionine decarboxylase"/>
    <property type="match status" value="1"/>
</dbReference>
<dbReference type="SUPFAM" id="SSF56276">
    <property type="entry name" value="S-adenosylmethionine decarboxylase"/>
    <property type="match status" value="1"/>
</dbReference>
<dbReference type="PANTHER" id="PTHR33866">
    <property type="entry name" value="S-ADENOSYLMETHIONINE DECARBOXYLASE PROENZYME"/>
    <property type="match status" value="1"/>
</dbReference>
<keyword evidence="2" id="KW-0210">Decarboxylase</keyword>
<protein>
    <submittedName>
        <fullName evidence="9">SpeD S-adenosylmethionine decarboxylase</fullName>
    </submittedName>
</protein>
<evidence type="ECO:0000256" key="7">
    <source>
        <dbReference type="ARBA" id="ARBA00023270"/>
    </source>
</evidence>
<evidence type="ECO:0000256" key="5">
    <source>
        <dbReference type="ARBA" id="ARBA00023145"/>
    </source>
</evidence>
<keyword evidence="6" id="KW-0456">Lyase</keyword>
<evidence type="ECO:0000256" key="8">
    <source>
        <dbReference type="ARBA" id="ARBA00023317"/>
    </source>
</evidence>
<dbReference type="PANTHER" id="PTHR33866:SF2">
    <property type="entry name" value="S-ADENOSYLMETHIONINE DECARBOXYLASE PROENZYME"/>
    <property type="match status" value="1"/>
</dbReference>
<dbReference type="InterPro" id="IPR003826">
    <property type="entry name" value="AdoMetDC_fam_prok"/>
</dbReference>
<organism evidence="9">
    <name type="scientific">uncultured Caudovirales phage</name>
    <dbReference type="NCBI Taxonomy" id="2100421"/>
    <lineage>
        <taxon>Viruses</taxon>
        <taxon>Duplodnaviria</taxon>
        <taxon>Heunggongvirae</taxon>
        <taxon>Uroviricota</taxon>
        <taxon>Caudoviricetes</taxon>
        <taxon>Peduoviridae</taxon>
        <taxon>Maltschvirus</taxon>
        <taxon>Maltschvirus maltsch</taxon>
    </lineage>
</organism>
<evidence type="ECO:0000313" key="9">
    <source>
        <dbReference type="EMBL" id="CAB4129969.1"/>
    </source>
</evidence>
<sequence>MEKKDYFKRDCDGNIFVGTHVLLDIRNCAAGSLDSCEVMEQVFKQAVEVGKANLLHINLHKFEPNGVTGVAILSESHISVHTWPEKSFASFDIFMCGDSDPEAAARYITDYFKPEFYDLHVISRGQKLMADNK</sequence>
<keyword evidence="7" id="KW-0704">Schiff base</keyword>
<dbReference type="Pfam" id="PF02675">
    <property type="entry name" value="AdoMet_dc"/>
    <property type="match status" value="1"/>
</dbReference>
<evidence type="ECO:0000256" key="2">
    <source>
        <dbReference type="ARBA" id="ARBA00022793"/>
    </source>
</evidence>
<dbReference type="NCBIfam" id="TIGR03330">
    <property type="entry name" value="SAM_DCase_Bsu"/>
    <property type="match status" value="1"/>
</dbReference>
<keyword evidence="5" id="KW-0865">Zymogen</keyword>
<dbReference type="GO" id="GO:0008295">
    <property type="term" value="P:spermidine biosynthetic process"/>
    <property type="evidence" value="ECO:0007669"/>
    <property type="project" value="InterPro"/>
</dbReference>
<dbReference type="InterPro" id="IPR016067">
    <property type="entry name" value="S-AdoMet_deCO2ase_core"/>
</dbReference>
<keyword evidence="8" id="KW-0670">Pyruvate</keyword>
<dbReference type="GO" id="GO:0004014">
    <property type="term" value="F:adenosylmethionine decarboxylase activity"/>
    <property type="evidence" value="ECO:0007669"/>
    <property type="project" value="InterPro"/>
</dbReference>
<name>A0A6J5LE98_9CAUD</name>
<proteinExistence type="inferred from homology"/>
<keyword evidence="4" id="KW-0620">Polyamine biosynthesis</keyword>